<dbReference type="RefSeq" id="WP_039642821.1">
    <property type="nucleotide sequence ID" value="NZ_JXBL01000001.1"/>
</dbReference>
<gene>
    <name evidence="1" type="ORF">SE37_00605</name>
</gene>
<comment type="caution">
    <text evidence="1">The sequence shown here is derived from an EMBL/GenBank/DDBJ whole genome shotgun (WGS) entry which is preliminary data.</text>
</comment>
<evidence type="ECO:0008006" key="3">
    <source>
        <dbReference type="Google" id="ProtNLM"/>
    </source>
</evidence>
<keyword evidence="2" id="KW-1185">Reference proteome</keyword>
<name>A0A0C1TK99_9BACT</name>
<dbReference type="Proteomes" id="UP000031433">
    <property type="component" value="Unassembled WGS sequence"/>
</dbReference>
<proteinExistence type="predicted"/>
<dbReference type="EMBL" id="JXBL01000001">
    <property type="protein sequence ID" value="KIE41239.1"/>
    <property type="molecule type" value="Genomic_DNA"/>
</dbReference>
<organism evidence="1 2">
    <name type="scientific">Geobacter soli</name>
    <dbReference type="NCBI Taxonomy" id="1510391"/>
    <lineage>
        <taxon>Bacteria</taxon>
        <taxon>Pseudomonadati</taxon>
        <taxon>Thermodesulfobacteriota</taxon>
        <taxon>Desulfuromonadia</taxon>
        <taxon>Geobacterales</taxon>
        <taxon>Geobacteraceae</taxon>
        <taxon>Geobacter</taxon>
    </lineage>
</organism>
<protein>
    <recommendedName>
        <fullName evidence="3">DUF4177 domain-containing protein</fullName>
    </recommendedName>
</protein>
<evidence type="ECO:0000313" key="1">
    <source>
        <dbReference type="EMBL" id="KIE41239.1"/>
    </source>
</evidence>
<accession>A0A0C1TK99</accession>
<reference evidence="1 2" key="1">
    <citation type="submission" date="2015-01" db="EMBL/GenBank/DDBJ databases">
        <title>Genome sequence of the anaerobic bacterium Geobacter soli GSS01, a dissimilatory Fe(III) reducer from soil.</title>
        <authorList>
            <person name="Yang G."/>
            <person name="Zhou S."/>
        </authorList>
    </citation>
    <scope>NUCLEOTIDE SEQUENCE [LARGE SCALE GENOMIC DNA]</scope>
    <source>
        <strain evidence="1 2">GSS01</strain>
    </source>
</reference>
<dbReference type="AlphaFoldDB" id="A0A0C1TK99"/>
<evidence type="ECO:0000313" key="2">
    <source>
        <dbReference type="Proteomes" id="UP000031433"/>
    </source>
</evidence>
<sequence length="59" mass="6918">MLTYKVVEIGTVTEDVIEEALNEWTARGWRFDGMQFAMREASRRPSMAFLIFTRETEEA</sequence>